<feature type="region of interest" description="Disordered" evidence="1">
    <location>
        <begin position="135"/>
        <end position="167"/>
    </location>
</feature>
<gene>
    <name evidence="3" type="ORF">VE01_03727</name>
</gene>
<dbReference type="GeneID" id="28837113"/>
<keyword evidence="2" id="KW-1133">Transmembrane helix</keyword>
<proteinExistence type="predicted"/>
<reference evidence="3 4" key="1">
    <citation type="submission" date="2016-03" db="EMBL/GenBank/DDBJ databases">
        <title>Comparative genomics of Pseudogymnoascus destructans, the fungus causing white-nose syndrome of bats.</title>
        <authorList>
            <person name="Palmer J.M."/>
            <person name="Drees K.P."/>
            <person name="Foster J.T."/>
            <person name="Lindner D.L."/>
        </authorList>
    </citation>
    <scope>NUCLEOTIDE SEQUENCE [LARGE SCALE GENOMIC DNA]</scope>
    <source>
        <strain evidence="3 4">UAMH 10579</strain>
    </source>
</reference>
<evidence type="ECO:0000313" key="3">
    <source>
        <dbReference type="EMBL" id="OBT98066.1"/>
    </source>
</evidence>
<dbReference type="Proteomes" id="UP000091956">
    <property type="component" value="Unassembled WGS sequence"/>
</dbReference>
<dbReference type="OrthoDB" id="5146965at2759"/>
<dbReference type="EMBL" id="KV460218">
    <property type="protein sequence ID" value="OBT98066.1"/>
    <property type="molecule type" value="Genomic_DNA"/>
</dbReference>
<organism evidence="3 4">
    <name type="scientific">Pseudogymnoascus verrucosus</name>
    <dbReference type="NCBI Taxonomy" id="342668"/>
    <lineage>
        <taxon>Eukaryota</taxon>
        <taxon>Fungi</taxon>
        <taxon>Dikarya</taxon>
        <taxon>Ascomycota</taxon>
        <taxon>Pezizomycotina</taxon>
        <taxon>Leotiomycetes</taxon>
        <taxon>Thelebolales</taxon>
        <taxon>Thelebolaceae</taxon>
        <taxon>Pseudogymnoascus</taxon>
    </lineage>
</organism>
<evidence type="ECO:0000313" key="4">
    <source>
        <dbReference type="Proteomes" id="UP000091956"/>
    </source>
</evidence>
<protein>
    <submittedName>
        <fullName evidence="3">Uncharacterized protein</fullName>
    </submittedName>
</protein>
<evidence type="ECO:0000256" key="2">
    <source>
        <dbReference type="SAM" id="Phobius"/>
    </source>
</evidence>
<keyword evidence="4" id="KW-1185">Reference proteome</keyword>
<keyword evidence="2" id="KW-0472">Membrane</keyword>
<feature type="compositionally biased region" description="Polar residues" evidence="1">
    <location>
        <begin position="47"/>
        <end position="57"/>
    </location>
</feature>
<feature type="compositionally biased region" description="Basic and acidic residues" evidence="1">
    <location>
        <begin position="58"/>
        <end position="70"/>
    </location>
</feature>
<sequence length="345" mass="39196">MVELYAAFTVLSMDNGTRDAVIITLAGILSHLVWYVVKHSWKACFGNSETQNPNSDVRNSKTDNGERESEATASKLKHSEPSKAVPNTSPREKLHSALREFINGRPELERSELRIVGQENKRQLEELLKERDDALKQRDQYSKNCDDACKDRDDARKQRDEDYRDRDSALQQLDGAHKIQDDLRESKLEAAENYKAMSDNLWDKTERKIYQSKQRYDERLRKAMDQTAAIKAASLEGKCANCSGIRIGDRSITTGGSYLTAALYKVMNTAEIGQDEEVYENLQQLRDKARQEIGVVVDRSYGLYSLMLTLDGNVERNNTLGVKGFQGLTEFTDYIGAALDHLVER</sequence>
<reference evidence="4" key="2">
    <citation type="journal article" date="2018" name="Nat. Commun.">
        <title>Extreme sensitivity to ultraviolet light in the fungal pathogen causing white-nose syndrome of bats.</title>
        <authorList>
            <person name="Palmer J.M."/>
            <person name="Drees K.P."/>
            <person name="Foster J.T."/>
            <person name="Lindner D.L."/>
        </authorList>
    </citation>
    <scope>NUCLEOTIDE SEQUENCE [LARGE SCALE GENOMIC DNA]</scope>
    <source>
        <strain evidence="4">UAMH 10579</strain>
    </source>
</reference>
<evidence type="ECO:0000256" key="1">
    <source>
        <dbReference type="SAM" id="MobiDB-lite"/>
    </source>
</evidence>
<feature type="transmembrane region" description="Helical" evidence="2">
    <location>
        <begin position="20"/>
        <end position="37"/>
    </location>
</feature>
<dbReference type="AlphaFoldDB" id="A0A1B8GQF2"/>
<accession>A0A1B8GQF2</accession>
<dbReference type="RefSeq" id="XP_018131799.1">
    <property type="nucleotide sequence ID" value="XM_018273211.1"/>
</dbReference>
<feature type="region of interest" description="Disordered" evidence="1">
    <location>
        <begin position="47"/>
        <end position="94"/>
    </location>
</feature>
<name>A0A1B8GQF2_9PEZI</name>
<keyword evidence="2" id="KW-0812">Transmembrane</keyword>